<dbReference type="GO" id="GO:0004479">
    <property type="term" value="F:methionyl-tRNA formyltransferase activity"/>
    <property type="evidence" value="ECO:0007669"/>
    <property type="project" value="UniProtKB-UniRule"/>
</dbReference>
<proteinExistence type="inferred from homology"/>
<feature type="domain" description="Formyl transferase N-terminal" evidence="6">
    <location>
        <begin position="1"/>
        <end position="177"/>
    </location>
</feature>
<dbReference type="Proteomes" id="UP000269591">
    <property type="component" value="Unassembled WGS sequence"/>
</dbReference>
<gene>
    <name evidence="5" type="primary">fmt</name>
    <name evidence="8" type="ORF">DMP06_03340</name>
</gene>
<dbReference type="SUPFAM" id="SSF53328">
    <property type="entry name" value="Formyltransferase"/>
    <property type="match status" value="1"/>
</dbReference>
<dbReference type="GO" id="GO:0005829">
    <property type="term" value="C:cytosol"/>
    <property type="evidence" value="ECO:0007669"/>
    <property type="project" value="TreeGrafter"/>
</dbReference>
<evidence type="ECO:0000256" key="2">
    <source>
        <dbReference type="ARBA" id="ARBA00012261"/>
    </source>
</evidence>
<comment type="function">
    <text evidence="5">Attaches a formyl group to the free amino group of methionyl-tRNA(fMet). The formyl group appears to play a dual role in the initiator identity of N-formylmethionyl-tRNA by promoting its recognition by IF2 and preventing the misappropriation of this tRNA by the elongation apparatus.</text>
</comment>
<name>A0A3N0B2B6_9ACTN</name>
<dbReference type="InterPro" id="IPR002376">
    <property type="entry name" value="Formyl_transf_N"/>
</dbReference>
<feature type="domain" description="Formyl transferase C-terminal" evidence="7">
    <location>
        <begin position="219"/>
        <end position="302"/>
    </location>
</feature>
<sequence length="316" mass="33974">MRVVFMGTPDFAASILDELKEQHEVIAVYTQPDAVRGRGKKLVPSPVKELAVRAGIPVYQPKTLRTPEEQDRLSELAPDMICVAAYGKILPQEVLDIPEHGCLNVHASLLPKYRGAAPIERAILAGDEQTGVCIMRMEAGMDTGDYCISRSCDIGDMSCKRLTAELAEKGAYALLSAIYAIELGNVHWTRQDESQVSYAPKIEKGELNCDPAEPMATNLRRVQASSDAHPSKCTIAGKGVTLLAAKAVEGEEAAAMGATPARGEVSFCAKRLFLGCADGPIEITEVKPDGKKEMSAAAFASGVQGIKTGKVIWERM</sequence>
<comment type="similarity">
    <text evidence="1 5">Belongs to the Fmt family.</text>
</comment>
<keyword evidence="3 5" id="KW-0808">Transferase</keyword>
<protein>
    <recommendedName>
        <fullName evidence="2 5">Methionyl-tRNA formyltransferase</fullName>
        <ecNumber evidence="2 5">2.1.2.9</ecNumber>
    </recommendedName>
</protein>
<evidence type="ECO:0000256" key="5">
    <source>
        <dbReference type="HAMAP-Rule" id="MF_00182"/>
    </source>
</evidence>
<evidence type="ECO:0000313" key="8">
    <source>
        <dbReference type="EMBL" id="RNL41040.1"/>
    </source>
</evidence>
<dbReference type="CDD" id="cd08704">
    <property type="entry name" value="Met_tRNA_FMT_C"/>
    <property type="match status" value="1"/>
</dbReference>
<dbReference type="InterPro" id="IPR005793">
    <property type="entry name" value="Formyl_trans_C"/>
</dbReference>
<evidence type="ECO:0000259" key="6">
    <source>
        <dbReference type="Pfam" id="PF00551"/>
    </source>
</evidence>
<dbReference type="InterPro" id="IPR044135">
    <property type="entry name" value="Met-tRNA-FMT_C"/>
</dbReference>
<keyword evidence="9" id="KW-1185">Reference proteome</keyword>
<dbReference type="InterPro" id="IPR005794">
    <property type="entry name" value="Fmt"/>
</dbReference>
<dbReference type="OrthoDB" id="9802815at2"/>
<evidence type="ECO:0000256" key="3">
    <source>
        <dbReference type="ARBA" id="ARBA00022679"/>
    </source>
</evidence>
<evidence type="ECO:0000256" key="4">
    <source>
        <dbReference type="ARBA" id="ARBA00022917"/>
    </source>
</evidence>
<dbReference type="Pfam" id="PF00551">
    <property type="entry name" value="Formyl_trans_N"/>
    <property type="match status" value="1"/>
</dbReference>
<organism evidence="8 9">
    <name type="scientific">Slackia equolifaciens</name>
    <dbReference type="NCBI Taxonomy" id="498718"/>
    <lineage>
        <taxon>Bacteria</taxon>
        <taxon>Bacillati</taxon>
        <taxon>Actinomycetota</taxon>
        <taxon>Coriobacteriia</taxon>
        <taxon>Eggerthellales</taxon>
        <taxon>Eggerthellaceae</taxon>
        <taxon>Slackia</taxon>
    </lineage>
</organism>
<accession>A0A3N0B2B6</accession>
<dbReference type="InterPro" id="IPR041711">
    <property type="entry name" value="Met-tRNA-FMT_N"/>
</dbReference>
<evidence type="ECO:0000256" key="1">
    <source>
        <dbReference type="ARBA" id="ARBA00010699"/>
    </source>
</evidence>
<dbReference type="PANTHER" id="PTHR11138">
    <property type="entry name" value="METHIONYL-TRNA FORMYLTRANSFERASE"/>
    <property type="match status" value="1"/>
</dbReference>
<evidence type="ECO:0000259" key="7">
    <source>
        <dbReference type="Pfam" id="PF02911"/>
    </source>
</evidence>
<dbReference type="Gene3D" id="3.40.50.12230">
    <property type="match status" value="1"/>
</dbReference>
<dbReference type="InterPro" id="IPR011034">
    <property type="entry name" value="Formyl_transferase-like_C_sf"/>
</dbReference>
<comment type="catalytic activity">
    <reaction evidence="5">
        <text>L-methionyl-tRNA(fMet) + (6R)-10-formyltetrahydrofolate = N-formyl-L-methionyl-tRNA(fMet) + (6S)-5,6,7,8-tetrahydrofolate + H(+)</text>
        <dbReference type="Rhea" id="RHEA:24380"/>
        <dbReference type="Rhea" id="RHEA-COMP:9952"/>
        <dbReference type="Rhea" id="RHEA-COMP:9953"/>
        <dbReference type="ChEBI" id="CHEBI:15378"/>
        <dbReference type="ChEBI" id="CHEBI:57453"/>
        <dbReference type="ChEBI" id="CHEBI:78530"/>
        <dbReference type="ChEBI" id="CHEBI:78844"/>
        <dbReference type="ChEBI" id="CHEBI:195366"/>
        <dbReference type="EC" id="2.1.2.9"/>
    </reaction>
</comment>
<dbReference type="PANTHER" id="PTHR11138:SF5">
    <property type="entry name" value="METHIONYL-TRNA FORMYLTRANSFERASE, MITOCHONDRIAL"/>
    <property type="match status" value="1"/>
</dbReference>
<reference evidence="9" key="1">
    <citation type="submission" date="2018-05" db="EMBL/GenBank/DDBJ databases">
        <title>Genome Sequencing of selected type strains of the family Eggerthellaceae.</title>
        <authorList>
            <person name="Danylec N."/>
            <person name="Stoll D.A."/>
            <person name="Doetsch A."/>
            <person name="Huch M."/>
        </authorList>
    </citation>
    <scope>NUCLEOTIDE SEQUENCE [LARGE SCALE GENOMIC DNA]</scope>
    <source>
        <strain evidence="9">DSM 24851</strain>
    </source>
</reference>
<dbReference type="EC" id="2.1.2.9" evidence="2 5"/>
<dbReference type="EMBL" id="QIBX01000003">
    <property type="protein sequence ID" value="RNL41040.1"/>
    <property type="molecule type" value="Genomic_DNA"/>
</dbReference>
<dbReference type="AlphaFoldDB" id="A0A3N0B2B6"/>
<dbReference type="CDD" id="cd08646">
    <property type="entry name" value="FMT_core_Met-tRNA-FMT_N"/>
    <property type="match status" value="1"/>
</dbReference>
<dbReference type="HAMAP" id="MF_00182">
    <property type="entry name" value="Formyl_trans"/>
    <property type="match status" value="1"/>
</dbReference>
<evidence type="ECO:0000313" key="9">
    <source>
        <dbReference type="Proteomes" id="UP000269591"/>
    </source>
</evidence>
<dbReference type="Pfam" id="PF02911">
    <property type="entry name" value="Formyl_trans_C"/>
    <property type="match status" value="1"/>
</dbReference>
<feature type="binding site" evidence="5">
    <location>
        <begin position="108"/>
        <end position="111"/>
    </location>
    <ligand>
        <name>(6S)-5,6,7,8-tetrahydrofolate</name>
        <dbReference type="ChEBI" id="CHEBI:57453"/>
    </ligand>
</feature>
<dbReference type="RefSeq" id="WP_123208324.1">
    <property type="nucleotide sequence ID" value="NZ_JBHTHO010000001.1"/>
</dbReference>
<keyword evidence="4 5" id="KW-0648">Protein biosynthesis</keyword>
<dbReference type="SUPFAM" id="SSF50486">
    <property type="entry name" value="FMT C-terminal domain-like"/>
    <property type="match status" value="1"/>
</dbReference>
<dbReference type="NCBIfam" id="TIGR00460">
    <property type="entry name" value="fmt"/>
    <property type="match status" value="1"/>
</dbReference>
<dbReference type="InterPro" id="IPR036477">
    <property type="entry name" value="Formyl_transf_N_sf"/>
</dbReference>
<comment type="caution">
    <text evidence="8">The sequence shown here is derived from an EMBL/GenBank/DDBJ whole genome shotgun (WGS) entry which is preliminary data.</text>
</comment>